<organism evidence="3 4">
    <name type="scientific">Eptatretus burgeri</name>
    <name type="common">Inshore hagfish</name>
    <dbReference type="NCBI Taxonomy" id="7764"/>
    <lineage>
        <taxon>Eukaryota</taxon>
        <taxon>Metazoa</taxon>
        <taxon>Chordata</taxon>
        <taxon>Craniata</taxon>
        <taxon>Vertebrata</taxon>
        <taxon>Cyclostomata</taxon>
        <taxon>Myxini</taxon>
        <taxon>Myxiniformes</taxon>
        <taxon>Myxinidae</taxon>
        <taxon>Eptatretinae</taxon>
        <taxon>Eptatretus</taxon>
    </lineage>
</organism>
<dbReference type="Pfam" id="PF00615">
    <property type="entry name" value="RGS"/>
    <property type="match status" value="1"/>
</dbReference>
<dbReference type="InterPro" id="IPR016137">
    <property type="entry name" value="RGS"/>
</dbReference>
<evidence type="ECO:0000313" key="4">
    <source>
        <dbReference type="Proteomes" id="UP000694388"/>
    </source>
</evidence>
<evidence type="ECO:0000259" key="2">
    <source>
        <dbReference type="PROSITE" id="PS50132"/>
    </source>
</evidence>
<reference evidence="3" key="2">
    <citation type="submission" date="2025-09" db="UniProtKB">
        <authorList>
            <consortium name="Ensembl"/>
        </authorList>
    </citation>
    <scope>IDENTIFICATION</scope>
</reference>
<dbReference type="Gene3D" id="1.10.196.10">
    <property type="match status" value="2"/>
</dbReference>
<keyword evidence="1" id="KW-0734">Signal transduction inhibitor</keyword>
<dbReference type="Gene3D" id="1.10.167.10">
    <property type="entry name" value="Regulator of G-protein Signalling 4, domain 2"/>
    <property type="match status" value="1"/>
</dbReference>
<dbReference type="PRINTS" id="PR01301">
    <property type="entry name" value="RGSPROTEIN"/>
</dbReference>
<dbReference type="SUPFAM" id="SSF48097">
    <property type="entry name" value="Regulator of G-protein signaling, RGS"/>
    <property type="match status" value="1"/>
</dbReference>
<dbReference type="InterPro" id="IPR036305">
    <property type="entry name" value="RGS_sf"/>
</dbReference>
<dbReference type="InterPro" id="IPR024066">
    <property type="entry name" value="RGS_subdom1/3"/>
</dbReference>
<dbReference type="Ensembl" id="ENSEBUT00000014499.1">
    <property type="protein sequence ID" value="ENSEBUP00000013923.1"/>
    <property type="gene ID" value="ENSEBUG00000008783.1"/>
</dbReference>
<protein>
    <recommendedName>
        <fullName evidence="2">RGS domain-containing protein</fullName>
    </recommendedName>
</protein>
<dbReference type="SMART" id="SM00315">
    <property type="entry name" value="RGS"/>
    <property type="match status" value="1"/>
</dbReference>
<accession>A0A8C4QDQ5</accession>
<dbReference type="PROSITE" id="PS50132">
    <property type="entry name" value="RGS"/>
    <property type="match status" value="1"/>
</dbReference>
<reference evidence="3" key="1">
    <citation type="submission" date="2025-08" db="UniProtKB">
        <authorList>
            <consortium name="Ensembl"/>
        </authorList>
    </citation>
    <scope>IDENTIFICATION</scope>
</reference>
<dbReference type="PANTHER" id="PTHR10845:SF242">
    <property type="entry name" value="NOVEL PROTEIN SIMILAR TO VERTEBRATE REGULATOR OF G-PROTEIN SIGNALLING FAMILY"/>
    <property type="match status" value="1"/>
</dbReference>
<dbReference type="AlphaFoldDB" id="A0A8C4QDQ5"/>
<dbReference type="OMA" id="QTIMESD"/>
<name>A0A8C4QDQ5_EPTBU</name>
<sequence>MCNTKIIVPVSYAERAKGMKNRLAFLLWKAEAERTGAVRHEKMKKPAGHTVEEVQAWAESLEKLLANKCGLTAFQAFLHTEFSEENIEFWLSCEDYRMTKSHSKLSSKSKKIFAEFLAVQSSKEVNLDSYTRELTISSLASPTSETFVLAQKRIFGLMEKDSYPRFLRSDFYLDMLRESLNSMASSEAPHE</sequence>
<dbReference type="FunFam" id="1.10.196.10:FF:000001">
    <property type="entry name" value="Regulator of G-protein signaling 8"/>
    <property type="match status" value="1"/>
</dbReference>
<dbReference type="FunFam" id="1.10.167.10:FF:000001">
    <property type="entry name" value="Putative regulator of g-protein signaling 12"/>
    <property type="match status" value="1"/>
</dbReference>
<dbReference type="InterPro" id="IPR044926">
    <property type="entry name" value="RGS_subdomain_2"/>
</dbReference>
<dbReference type="Proteomes" id="UP000694388">
    <property type="component" value="Unplaced"/>
</dbReference>
<dbReference type="GeneTree" id="ENSGT00940000154416"/>
<dbReference type="PANTHER" id="PTHR10845">
    <property type="entry name" value="REGULATOR OF G PROTEIN SIGNALING"/>
    <property type="match status" value="1"/>
</dbReference>
<keyword evidence="4" id="KW-1185">Reference proteome</keyword>
<evidence type="ECO:0000256" key="1">
    <source>
        <dbReference type="ARBA" id="ARBA00022700"/>
    </source>
</evidence>
<dbReference type="GO" id="GO:0009968">
    <property type="term" value="P:negative regulation of signal transduction"/>
    <property type="evidence" value="ECO:0007669"/>
    <property type="project" value="UniProtKB-KW"/>
</dbReference>
<feature type="domain" description="RGS" evidence="2">
    <location>
        <begin position="60"/>
        <end position="176"/>
    </location>
</feature>
<proteinExistence type="predicted"/>
<evidence type="ECO:0000313" key="3">
    <source>
        <dbReference type="Ensembl" id="ENSEBUP00000013923.1"/>
    </source>
</evidence>